<gene>
    <name evidence="2" type="ORF">MNBD_GAMMA15-308</name>
</gene>
<protein>
    <recommendedName>
        <fullName evidence="1">Thioredoxin-like fold domain-containing protein</fullName>
    </recommendedName>
</protein>
<dbReference type="SUPFAM" id="SSF52833">
    <property type="entry name" value="Thioredoxin-like"/>
    <property type="match status" value="1"/>
</dbReference>
<sequence length="89" mass="9549">MKINIEVFTISGCGRCSQAATLMDEICAELGSDQIQWQAVDVVENIDRAVELGVLATPAIAVNNLLAFTGMPSKSALLKEIKRLIQTGD</sequence>
<proteinExistence type="predicted"/>
<evidence type="ECO:0000259" key="1">
    <source>
        <dbReference type="Pfam" id="PF13192"/>
    </source>
</evidence>
<dbReference type="InterPro" id="IPR012336">
    <property type="entry name" value="Thioredoxin-like_fold"/>
</dbReference>
<feature type="domain" description="Thioredoxin-like fold" evidence="1">
    <location>
        <begin position="4"/>
        <end position="79"/>
    </location>
</feature>
<dbReference type="AlphaFoldDB" id="A0A3B0Y249"/>
<dbReference type="Pfam" id="PF13192">
    <property type="entry name" value="Thioredoxin_3"/>
    <property type="match status" value="1"/>
</dbReference>
<name>A0A3B0Y249_9ZZZZ</name>
<dbReference type="EMBL" id="UOFN01000023">
    <property type="protein sequence ID" value="VAW73801.1"/>
    <property type="molecule type" value="Genomic_DNA"/>
</dbReference>
<reference evidence="2" key="1">
    <citation type="submission" date="2018-06" db="EMBL/GenBank/DDBJ databases">
        <authorList>
            <person name="Zhirakovskaya E."/>
        </authorList>
    </citation>
    <scope>NUCLEOTIDE SEQUENCE</scope>
</reference>
<accession>A0A3B0Y249</accession>
<organism evidence="2">
    <name type="scientific">hydrothermal vent metagenome</name>
    <dbReference type="NCBI Taxonomy" id="652676"/>
    <lineage>
        <taxon>unclassified sequences</taxon>
        <taxon>metagenomes</taxon>
        <taxon>ecological metagenomes</taxon>
    </lineage>
</organism>
<dbReference type="InterPro" id="IPR036249">
    <property type="entry name" value="Thioredoxin-like_sf"/>
</dbReference>
<evidence type="ECO:0000313" key="2">
    <source>
        <dbReference type="EMBL" id="VAW73801.1"/>
    </source>
</evidence>
<dbReference type="Gene3D" id="3.40.30.10">
    <property type="entry name" value="Glutaredoxin"/>
    <property type="match status" value="1"/>
</dbReference>